<evidence type="ECO:0000313" key="2">
    <source>
        <dbReference type="EMBL" id="SFI57362.1"/>
    </source>
</evidence>
<dbReference type="OMA" id="DTRWSGT"/>
<reference evidence="2 3" key="1">
    <citation type="submission" date="2016-10" db="EMBL/GenBank/DDBJ databases">
        <authorList>
            <person name="de Groot N.N."/>
        </authorList>
    </citation>
    <scope>NUCLEOTIDE SEQUENCE [LARGE SCALE GENOMIC DNA]</scope>
    <source>
        <strain evidence="2 3">SP2</strain>
    </source>
</reference>
<dbReference type="Gene3D" id="3.10.450.50">
    <property type="match status" value="1"/>
</dbReference>
<dbReference type="InterPro" id="IPR032710">
    <property type="entry name" value="NTF2-like_dom_sf"/>
</dbReference>
<accession>A0A1I3JAV9</accession>
<name>A0A1I3JAV9_9EURY</name>
<proteinExistence type="predicted"/>
<organism evidence="2 3">
    <name type="scientific">Natronobacterium gregoryi</name>
    <dbReference type="NCBI Taxonomy" id="44930"/>
    <lineage>
        <taxon>Archaea</taxon>
        <taxon>Methanobacteriati</taxon>
        <taxon>Methanobacteriota</taxon>
        <taxon>Stenosarchaea group</taxon>
        <taxon>Halobacteria</taxon>
        <taxon>Halobacteriales</taxon>
        <taxon>Natrialbaceae</taxon>
        <taxon>Natronobacterium</taxon>
    </lineage>
</organism>
<feature type="domain" description="SnoaL-like" evidence="1">
    <location>
        <begin position="7"/>
        <end position="126"/>
    </location>
</feature>
<gene>
    <name evidence="2" type="ORF">SAMN05443661_1028</name>
</gene>
<evidence type="ECO:0000313" key="3">
    <source>
        <dbReference type="Proteomes" id="UP000182829"/>
    </source>
</evidence>
<sequence length="129" mass="14747">MSDTAADVVREYYERLRRNDPLEPYFLVDESTVKFGISESAFGYDEVEATLQHQRETTRGWVVESETLRVTEREAFATFADEVRMAWTADDGGENEFDARWNGTLVPTEDDEGPAWSFTTMHVSAAHDL</sequence>
<evidence type="ECO:0000259" key="1">
    <source>
        <dbReference type="Pfam" id="PF13474"/>
    </source>
</evidence>
<dbReference type="AlphaFoldDB" id="A0A1I3JAV9"/>
<dbReference type="InterPro" id="IPR037401">
    <property type="entry name" value="SnoaL-like"/>
</dbReference>
<dbReference type="Pfam" id="PF13474">
    <property type="entry name" value="SnoaL_3"/>
    <property type="match status" value="1"/>
</dbReference>
<dbReference type="OrthoDB" id="224281at2157"/>
<dbReference type="EMBL" id="FORO01000002">
    <property type="protein sequence ID" value="SFI57362.1"/>
    <property type="molecule type" value="Genomic_DNA"/>
</dbReference>
<dbReference type="SUPFAM" id="SSF54427">
    <property type="entry name" value="NTF2-like"/>
    <property type="match status" value="1"/>
</dbReference>
<dbReference type="RefSeq" id="WP_005577463.1">
    <property type="nucleotide sequence ID" value="NZ_FORO01000002.1"/>
</dbReference>
<dbReference type="GeneID" id="14207940"/>
<protein>
    <submittedName>
        <fullName evidence="2">SnoaL-like domain-containing protein</fullName>
    </submittedName>
</protein>
<dbReference type="Proteomes" id="UP000182829">
    <property type="component" value="Unassembled WGS sequence"/>
</dbReference>